<comment type="caution">
    <text evidence="2">The sequence shown here is derived from an EMBL/GenBank/DDBJ whole genome shotgun (WGS) entry which is preliminary data.</text>
</comment>
<dbReference type="EMBL" id="BAABRN010000029">
    <property type="protein sequence ID" value="GAA5502774.1"/>
    <property type="molecule type" value="Genomic_DNA"/>
</dbReference>
<name>A0ABP9VC09_9DEIO</name>
<evidence type="ECO:0000256" key="1">
    <source>
        <dbReference type="SAM" id="SignalP"/>
    </source>
</evidence>
<proteinExistence type="predicted"/>
<feature type="signal peptide" evidence="1">
    <location>
        <begin position="1"/>
        <end position="20"/>
    </location>
</feature>
<evidence type="ECO:0000313" key="2">
    <source>
        <dbReference type="EMBL" id="GAA5502774.1"/>
    </source>
</evidence>
<organism evidence="2 3">
    <name type="scientific">Deinococcus xinjiangensis</name>
    <dbReference type="NCBI Taxonomy" id="457454"/>
    <lineage>
        <taxon>Bacteria</taxon>
        <taxon>Thermotogati</taxon>
        <taxon>Deinococcota</taxon>
        <taxon>Deinococci</taxon>
        <taxon>Deinococcales</taxon>
        <taxon>Deinococcaceae</taxon>
        <taxon>Deinococcus</taxon>
    </lineage>
</organism>
<protein>
    <submittedName>
        <fullName evidence="2">Uncharacterized protein</fullName>
    </submittedName>
</protein>
<evidence type="ECO:0000313" key="3">
    <source>
        <dbReference type="Proteomes" id="UP001458946"/>
    </source>
</evidence>
<keyword evidence="3" id="KW-1185">Reference proteome</keyword>
<feature type="chain" id="PRO_5045552671" evidence="1">
    <location>
        <begin position="21"/>
        <end position="176"/>
    </location>
</feature>
<accession>A0ABP9VC09</accession>
<keyword evidence="1" id="KW-0732">Signal</keyword>
<dbReference type="Proteomes" id="UP001458946">
    <property type="component" value="Unassembled WGS sequence"/>
</dbReference>
<sequence length="176" mass="19609">MTMRQKILALTLCCLGVAAAADTYIPGTRVSYRLGKDAITDSNTSHLFVDEATNDDYIEFFCEKGQPIFYLNSTTEILSEEDYDDDKTPNLIFRVDSQTPKTIPTVTVNQSDDPDDYSHLSTLAVEDKNDPLIFSAFKNASSKVAIRVTRSNGRELTFTFPVKGFTQALAKINNCK</sequence>
<reference evidence="2 3" key="1">
    <citation type="submission" date="2024-02" db="EMBL/GenBank/DDBJ databases">
        <title>Deinococcus xinjiangensis NBRC 107630.</title>
        <authorList>
            <person name="Ichikawa N."/>
            <person name="Katano-Makiyama Y."/>
            <person name="Hidaka K."/>
        </authorList>
    </citation>
    <scope>NUCLEOTIDE SEQUENCE [LARGE SCALE GENOMIC DNA]</scope>
    <source>
        <strain evidence="2 3">NBRC 107630</strain>
    </source>
</reference>
<gene>
    <name evidence="2" type="ORF">Dxin01_02521</name>
</gene>